<feature type="compositionally biased region" description="Basic and acidic residues" evidence="1">
    <location>
        <begin position="279"/>
        <end position="296"/>
    </location>
</feature>
<accession>A0A6J8D3E2</accession>
<dbReference type="AlphaFoldDB" id="A0A6J8D3E2"/>
<evidence type="ECO:0000256" key="1">
    <source>
        <dbReference type="SAM" id="MobiDB-lite"/>
    </source>
</evidence>
<gene>
    <name evidence="2" type="ORF">MCOR_36144</name>
</gene>
<dbReference type="EMBL" id="CACVKT020006490">
    <property type="protein sequence ID" value="CAC5402157.1"/>
    <property type="molecule type" value="Genomic_DNA"/>
</dbReference>
<evidence type="ECO:0000313" key="3">
    <source>
        <dbReference type="Proteomes" id="UP000507470"/>
    </source>
</evidence>
<evidence type="ECO:0000313" key="2">
    <source>
        <dbReference type="EMBL" id="CAC5402157.1"/>
    </source>
</evidence>
<reference evidence="2 3" key="1">
    <citation type="submission" date="2020-06" db="EMBL/GenBank/DDBJ databases">
        <authorList>
            <person name="Li R."/>
            <person name="Bekaert M."/>
        </authorList>
    </citation>
    <scope>NUCLEOTIDE SEQUENCE [LARGE SCALE GENOMIC DNA]</scope>
    <source>
        <strain evidence="3">wild</strain>
    </source>
</reference>
<keyword evidence="3" id="KW-1185">Reference proteome</keyword>
<name>A0A6J8D3E2_MYTCO</name>
<protein>
    <recommendedName>
        <fullName evidence="4">Endonuclease/exonuclease/phosphatase domain-containing protein</fullName>
    </recommendedName>
</protein>
<organism evidence="2 3">
    <name type="scientific">Mytilus coruscus</name>
    <name type="common">Sea mussel</name>
    <dbReference type="NCBI Taxonomy" id="42192"/>
    <lineage>
        <taxon>Eukaryota</taxon>
        <taxon>Metazoa</taxon>
        <taxon>Spiralia</taxon>
        <taxon>Lophotrochozoa</taxon>
        <taxon>Mollusca</taxon>
        <taxon>Bivalvia</taxon>
        <taxon>Autobranchia</taxon>
        <taxon>Pteriomorphia</taxon>
        <taxon>Mytilida</taxon>
        <taxon>Mytiloidea</taxon>
        <taxon>Mytilidae</taxon>
        <taxon>Mytilinae</taxon>
        <taxon>Mytilus</taxon>
    </lineage>
</organism>
<evidence type="ECO:0008006" key="4">
    <source>
        <dbReference type="Google" id="ProtNLM"/>
    </source>
</evidence>
<feature type="region of interest" description="Disordered" evidence="1">
    <location>
        <begin position="276"/>
        <end position="296"/>
    </location>
</feature>
<dbReference type="Proteomes" id="UP000507470">
    <property type="component" value="Unassembled WGS sequence"/>
</dbReference>
<proteinExistence type="predicted"/>
<dbReference type="OrthoDB" id="6138332at2759"/>
<sequence length="296" mass="34480">MINSTWRRSLLDVKVKRGADVGSDHQLITAFIQLKLRATGKKVPLRKCFDIDKLEDIKVKREFVIKLQNRYQVLKNSVRDENETLDEKWNEISDIYTKCSEECIGYKQKTKKKDWITPETWNQINIRRQAKKKVNDTKSSRLKDKYQQDYSDIHRNVKTLVRADKRRFMDNLADQAEEAANKREQGNLYKITKIICGRGKSSPNIPVIDKQGNLLTSENEQEKRWAEHFSEILNRPSPKELPTIPEPNIELEISIEPPTISEIFINDVSNGVYISINSDKGETTNRNTEDNTTSRK</sequence>